<dbReference type="Proteomes" id="UP000608063">
    <property type="component" value="Unassembled WGS sequence"/>
</dbReference>
<evidence type="ECO:0000256" key="4">
    <source>
        <dbReference type="RuleBase" id="RU003345"/>
    </source>
</evidence>
<dbReference type="FunFam" id="3.40.309.10:FF:000012">
    <property type="entry name" value="Betaine aldehyde dehydrogenase"/>
    <property type="match status" value="1"/>
</dbReference>
<dbReference type="Gene3D" id="3.40.605.10">
    <property type="entry name" value="Aldehyde Dehydrogenase, Chain A, domain 1"/>
    <property type="match status" value="1"/>
</dbReference>
<dbReference type="Gene3D" id="3.40.309.10">
    <property type="entry name" value="Aldehyde Dehydrogenase, Chain A, domain 2"/>
    <property type="match status" value="1"/>
</dbReference>
<organism evidence="6 9">
    <name type="scientific">Rhodococcus hoagii</name>
    <name type="common">Corynebacterium equii</name>
    <dbReference type="NCBI Taxonomy" id="43767"/>
    <lineage>
        <taxon>Bacteria</taxon>
        <taxon>Bacillati</taxon>
        <taxon>Actinomycetota</taxon>
        <taxon>Actinomycetes</taxon>
        <taxon>Mycobacteriales</taxon>
        <taxon>Nocardiaceae</taxon>
        <taxon>Prescottella</taxon>
    </lineage>
</organism>
<dbReference type="InterPro" id="IPR016162">
    <property type="entry name" value="Ald_DH_N"/>
</dbReference>
<reference evidence="6" key="1">
    <citation type="submission" date="2019-11" db="EMBL/GenBank/DDBJ databases">
        <title>Spread of Macrolides and rifampicin resistant Rhodococcus equi in clinical isolates in the USA.</title>
        <authorList>
            <person name="Alvarez-Narvaez S."/>
            <person name="Huber L."/>
            <person name="Cohen N.D."/>
            <person name="Slovis N."/>
            <person name="Greiter M."/>
            <person name="Giguere S."/>
            <person name="Hart K."/>
        </authorList>
    </citation>
    <scope>NUCLEOTIDE SEQUENCE</scope>
    <source>
        <strain evidence="6">Lh_17</strain>
    </source>
</reference>
<dbReference type="Proteomes" id="UP000808906">
    <property type="component" value="Unassembled WGS sequence"/>
</dbReference>
<accession>A0A9Q2P983</accession>
<evidence type="ECO:0000313" key="9">
    <source>
        <dbReference type="Proteomes" id="UP000808906"/>
    </source>
</evidence>
<protein>
    <submittedName>
        <fullName evidence="6">Aldehyde dehydrogenase family protein</fullName>
    </submittedName>
</protein>
<dbReference type="EMBL" id="WUXR01000002">
    <property type="protein sequence ID" value="MBM4565282.1"/>
    <property type="molecule type" value="Genomic_DNA"/>
</dbReference>
<evidence type="ECO:0000259" key="5">
    <source>
        <dbReference type="Pfam" id="PF00171"/>
    </source>
</evidence>
<evidence type="ECO:0000256" key="1">
    <source>
        <dbReference type="ARBA" id="ARBA00009986"/>
    </source>
</evidence>
<gene>
    <name evidence="6" type="ORF">GS441_07500</name>
    <name evidence="7" type="ORF">GS882_19385</name>
    <name evidence="8" type="ORF">GS947_06155</name>
</gene>
<evidence type="ECO:0000313" key="7">
    <source>
        <dbReference type="EMBL" id="NKT80252.1"/>
    </source>
</evidence>
<keyword evidence="2 4" id="KW-0560">Oxidoreductase</keyword>
<dbReference type="InterPro" id="IPR015590">
    <property type="entry name" value="Aldehyde_DH_dom"/>
</dbReference>
<dbReference type="InterPro" id="IPR016163">
    <property type="entry name" value="Ald_DH_C"/>
</dbReference>
<dbReference type="CDD" id="cd07139">
    <property type="entry name" value="ALDH_AldA-Rv0768"/>
    <property type="match status" value="1"/>
</dbReference>
<sequence>MTVSDYTRKSLFIGGRWHTPRSTDFRPVREAATGALLGTAPLAGPDDIDAAVAAARAAFDKGPWPRMSVSERGAALRALAAELDRRGDFTAELVSRENGMPSVMSRGANVAVPVALLHRYADLIETGGLEEVRSSPRGATIVRRAPVGVVAAIVPWNFPQLIAMAKIAPALAAGCTVVVKPSPETALDAYVLADAAEAVGLPDGVLNIVPAERDSSAALVAHPDVDKVSFTGGTAAGRHIGEVCGRLLRPVTLELGGKSASIVLDDADPDVFAAQLAATSFINNGQACVLHSRILAPRSRYEEIVSIVAEQARSLVVGDPLDPGVTCGPMVSQEHRDRVMGHIEAARASDARLVVGGRALDGPGWFVEPTVFADVDPRSRLAQEEVFGPVVAVIRYEDDDDAVAIANDSPYGLAGAVWTRDEERGVEVARRIRTGTFGVNYYQMDLGAPFGGTKASGLGRELGPEGLDAFVEYQSIYVGTSERKVGV</sequence>
<evidence type="ECO:0000256" key="2">
    <source>
        <dbReference type="ARBA" id="ARBA00023002"/>
    </source>
</evidence>
<evidence type="ECO:0000256" key="3">
    <source>
        <dbReference type="PROSITE-ProRule" id="PRU10007"/>
    </source>
</evidence>
<proteinExistence type="inferred from homology"/>
<dbReference type="EMBL" id="WVBC01000032">
    <property type="protein sequence ID" value="NKT80252.1"/>
    <property type="molecule type" value="Genomic_DNA"/>
</dbReference>
<dbReference type="AlphaFoldDB" id="A0A9Q2P983"/>
<feature type="active site" evidence="3">
    <location>
        <position position="254"/>
    </location>
</feature>
<dbReference type="RefSeq" id="WP_084957221.1">
    <property type="nucleotide sequence ID" value="NZ_AP024181.1"/>
</dbReference>
<dbReference type="PANTHER" id="PTHR42804">
    <property type="entry name" value="ALDEHYDE DEHYDROGENASE"/>
    <property type="match status" value="1"/>
</dbReference>
<dbReference type="Pfam" id="PF00171">
    <property type="entry name" value="Aldedh"/>
    <property type="match status" value="1"/>
</dbReference>
<dbReference type="FunFam" id="3.40.605.10:FF:000007">
    <property type="entry name" value="NAD/NADP-dependent betaine aldehyde dehydrogenase"/>
    <property type="match status" value="1"/>
</dbReference>
<dbReference type="EMBL" id="WVDC01000001">
    <property type="protein sequence ID" value="NKW41211.1"/>
    <property type="molecule type" value="Genomic_DNA"/>
</dbReference>
<comment type="caution">
    <text evidence="6">The sequence shown here is derived from an EMBL/GenBank/DDBJ whole genome shotgun (WGS) entry which is preliminary data.</text>
</comment>
<dbReference type="PANTHER" id="PTHR42804:SF1">
    <property type="entry name" value="ALDEHYDE DEHYDROGENASE-RELATED"/>
    <property type="match status" value="1"/>
</dbReference>
<comment type="similarity">
    <text evidence="1 4">Belongs to the aldehyde dehydrogenase family.</text>
</comment>
<evidence type="ECO:0000313" key="6">
    <source>
        <dbReference type="EMBL" id="MBM4565282.1"/>
    </source>
</evidence>
<dbReference type="InterPro" id="IPR029510">
    <property type="entry name" value="Ald_DH_CS_GLU"/>
</dbReference>
<dbReference type="InterPro" id="IPR016161">
    <property type="entry name" value="Ald_DH/histidinol_DH"/>
</dbReference>
<dbReference type="Proteomes" id="UP000603463">
    <property type="component" value="Unassembled WGS sequence"/>
</dbReference>
<dbReference type="PROSITE" id="PS00687">
    <property type="entry name" value="ALDEHYDE_DEHYDR_GLU"/>
    <property type="match status" value="1"/>
</dbReference>
<dbReference type="SUPFAM" id="SSF53720">
    <property type="entry name" value="ALDH-like"/>
    <property type="match status" value="1"/>
</dbReference>
<reference evidence="7" key="2">
    <citation type="journal article" date="2020" name="Environ. Microbiol.">
        <title>The novel and transferable erm(51) gene confers Macrolides, Lincosamides, and Streptogramins B (MLSB) resistance to clonal Rhodococcus equi in the environment.</title>
        <authorList>
            <person name="Huber L."/>
            <person name="Giguere S."/>
            <person name="Slovis N.M."/>
            <person name="Alvarez-Narvaez S."/>
            <person name="Hart K.A."/>
            <person name="Greiter M."/>
            <person name="Morris E.R.A."/>
            <person name="Cohen N.D."/>
        </authorList>
    </citation>
    <scope>NUCLEOTIDE SEQUENCE</scope>
    <source>
        <strain evidence="7">Lh_116_1</strain>
        <strain evidence="8">Lh_16_1</strain>
    </source>
</reference>
<evidence type="ECO:0000313" key="8">
    <source>
        <dbReference type="EMBL" id="NKW41211.1"/>
    </source>
</evidence>
<dbReference type="GO" id="GO:0016620">
    <property type="term" value="F:oxidoreductase activity, acting on the aldehyde or oxo group of donors, NAD or NADP as acceptor"/>
    <property type="evidence" value="ECO:0007669"/>
    <property type="project" value="InterPro"/>
</dbReference>
<name>A0A9Q2P983_RHOHA</name>
<feature type="domain" description="Aldehyde dehydrogenase" evidence="5">
    <location>
        <begin position="20"/>
        <end position="476"/>
    </location>
</feature>